<dbReference type="Pfam" id="PF04536">
    <property type="entry name" value="TPM_phosphatase"/>
    <property type="match status" value="1"/>
</dbReference>
<organism evidence="5 6">
    <name type="scientific">Bianquea renquensis</name>
    <dbReference type="NCBI Taxonomy" id="2763661"/>
    <lineage>
        <taxon>Bacteria</taxon>
        <taxon>Bacillati</taxon>
        <taxon>Bacillota</taxon>
        <taxon>Clostridia</taxon>
        <taxon>Eubacteriales</taxon>
        <taxon>Bianqueaceae</taxon>
        <taxon>Bianquea</taxon>
    </lineage>
</organism>
<name>A0A926DVA0_9FIRM</name>
<accession>A0A926DVA0</accession>
<comment type="caution">
    <text evidence="5">The sequence shown here is derived from an EMBL/GenBank/DDBJ whole genome shotgun (WGS) entry which is preliminary data.</text>
</comment>
<evidence type="ECO:0000313" key="6">
    <source>
        <dbReference type="Proteomes" id="UP000657006"/>
    </source>
</evidence>
<sequence length="340" mass="35041">MKRRIGIFLAAMLFVFALVPSASASGVVPKPNNGYVVDDAGVLSAGTISELNSLGQTTEANTGTTVAIITVDYTGTYEIDAYVDEVFSSWGIEDGLILVLSIGDEDYYAMPSAGLGRYLTSSDIQALLDDELEPDFAVANYDEGVRRIYSAFCTKIENLYAQYGEAPTTEPTSPARDKERGFPSVFFGFFFLVILIVAVAVISTFSRRRRRSVISPGPVPPPPPRRPIFYHRPPRPRRHSPPPPPPGPGRPGPGAPGPGPAPRGGFGGGGSRGGGAGRSSGASRSSSPRSGSFGGFSSGSRGSSSGRSSGSRGGGFGGGGSRGGGAGRSSGGGGRGGGRR</sequence>
<evidence type="ECO:0000256" key="1">
    <source>
        <dbReference type="SAM" id="MobiDB-lite"/>
    </source>
</evidence>
<feature type="compositionally biased region" description="Pro residues" evidence="1">
    <location>
        <begin position="217"/>
        <end position="226"/>
    </location>
</feature>
<keyword evidence="2" id="KW-1133">Transmembrane helix</keyword>
<feature type="compositionally biased region" description="Low complexity" evidence="1">
    <location>
        <begin position="298"/>
        <end position="310"/>
    </location>
</feature>
<evidence type="ECO:0000259" key="4">
    <source>
        <dbReference type="Pfam" id="PF04536"/>
    </source>
</evidence>
<keyword evidence="3" id="KW-0732">Signal</keyword>
<feature type="chain" id="PRO_5037921113" evidence="3">
    <location>
        <begin position="25"/>
        <end position="340"/>
    </location>
</feature>
<feature type="transmembrane region" description="Helical" evidence="2">
    <location>
        <begin position="185"/>
        <end position="205"/>
    </location>
</feature>
<evidence type="ECO:0000256" key="3">
    <source>
        <dbReference type="SAM" id="SignalP"/>
    </source>
</evidence>
<dbReference type="AlphaFoldDB" id="A0A926DVA0"/>
<feature type="signal peptide" evidence="3">
    <location>
        <begin position="1"/>
        <end position="24"/>
    </location>
</feature>
<evidence type="ECO:0000313" key="5">
    <source>
        <dbReference type="EMBL" id="MBC8544482.1"/>
    </source>
</evidence>
<evidence type="ECO:0000256" key="2">
    <source>
        <dbReference type="SAM" id="Phobius"/>
    </source>
</evidence>
<feature type="region of interest" description="Disordered" evidence="1">
    <location>
        <begin position="210"/>
        <end position="340"/>
    </location>
</feature>
<dbReference type="PANTHER" id="PTHR30373:SF2">
    <property type="entry name" value="UPF0603 PROTEIN YGCG"/>
    <property type="match status" value="1"/>
</dbReference>
<dbReference type="EMBL" id="JACRSQ010000023">
    <property type="protein sequence ID" value="MBC8544482.1"/>
    <property type="molecule type" value="Genomic_DNA"/>
</dbReference>
<feature type="compositionally biased region" description="Gly residues" evidence="1">
    <location>
        <begin position="262"/>
        <end position="278"/>
    </location>
</feature>
<dbReference type="PANTHER" id="PTHR30373">
    <property type="entry name" value="UPF0603 PROTEIN YGCG"/>
    <property type="match status" value="1"/>
</dbReference>
<reference evidence="5" key="1">
    <citation type="submission" date="2020-08" db="EMBL/GenBank/DDBJ databases">
        <title>Genome public.</title>
        <authorList>
            <person name="Liu C."/>
            <person name="Sun Q."/>
        </authorList>
    </citation>
    <scope>NUCLEOTIDE SEQUENCE</scope>
    <source>
        <strain evidence="5">NSJ-32</strain>
    </source>
</reference>
<gene>
    <name evidence="5" type="ORF">H8730_13120</name>
</gene>
<dbReference type="Proteomes" id="UP000657006">
    <property type="component" value="Unassembled WGS sequence"/>
</dbReference>
<feature type="compositionally biased region" description="Pro residues" evidence="1">
    <location>
        <begin position="241"/>
        <end position="261"/>
    </location>
</feature>
<dbReference type="Gene3D" id="3.10.310.50">
    <property type="match status" value="1"/>
</dbReference>
<keyword evidence="2" id="KW-0472">Membrane</keyword>
<feature type="compositionally biased region" description="Basic residues" evidence="1">
    <location>
        <begin position="228"/>
        <end position="240"/>
    </location>
</feature>
<dbReference type="RefSeq" id="WP_249289917.1">
    <property type="nucleotide sequence ID" value="NZ_JACRSQ010000023.1"/>
</dbReference>
<keyword evidence="2" id="KW-0812">Transmembrane</keyword>
<protein>
    <submittedName>
        <fullName evidence="5">TPM domain-containing protein</fullName>
    </submittedName>
</protein>
<proteinExistence type="predicted"/>
<feature type="compositionally biased region" description="Gly residues" evidence="1">
    <location>
        <begin position="311"/>
        <end position="340"/>
    </location>
</feature>
<keyword evidence="6" id="KW-1185">Reference proteome</keyword>
<dbReference type="InterPro" id="IPR007621">
    <property type="entry name" value="TPM_dom"/>
</dbReference>
<feature type="compositionally biased region" description="Low complexity" evidence="1">
    <location>
        <begin position="279"/>
        <end position="291"/>
    </location>
</feature>
<feature type="domain" description="TPM" evidence="4">
    <location>
        <begin position="36"/>
        <end position="151"/>
    </location>
</feature>